<dbReference type="RefSeq" id="WP_305424293.1">
    <property type="nucleotide sequence ID" value="NZ_CP117430.1"/>
</dbReference>
<accession>A0ABY9GRC3</accession>
<reference evidence="1 2" key="1">
    <citation type="submission" date="2023-02" db="EMBL/GenBank/DDBJ databases">
        <title>Evolution of Hrp T3SS in non-pathogenic Pseudomonas fluorescens.</title>
        <authorList>
            <person name="Liao K."/>
            <person name="Wei H."/>
            <person name="Gu Y."/>
        </authorList>
    </citation>
    <scope>NUCLEOTIDE SEQUENCE [LARGE SCALE GENOMIC DNA]</scope>
    <source>
        <strain evidence="1 2">FP607</strain>
    </source>
</reference>
<protein>
    <submittedName>
        <fullName evidence="1">Uncharacterized protein</fullName>
    </submittedName>
</protein>
<gene>
    <name evidence="1" type="ORF">PSH88_29655</name>
</gene>
<dbReference type="EMBL" id="CP117430">
    <property type="protein sequence ID" value="WLI18339.1"/>
    <property type="molecule type" value="Genomic_DNA"/>
</dbReference>
<proteinExistence type="predicted"/>
<dbReference type="Proteomes" id="UP001230768">
    <property type="component" value="Chromosome"/>
</dbReference>
<evidence type="ECO:0000313" key="2">
    <source>
        <dbReference type="Proteomes" id="UP001230768"/>
    </source>
</evidence>
<keyword evidence="2" id="KW-1185">Reference proteome</keyword>
<sequence>MAGLVLLSYIEGNVQFSGFQQVIDRKAQLEVDGRFWKSIIRPTSGAVETENSLVNKELRDFRQWLRFSSSKPEGVGRAVCFRLIDGSIFSVESGEKEVLTAASNAVEFASR</sequence>
<name>A0ABY9GRC3_9PSED</name>
<evidence type="ECO:0000313" key="1">
    <source>
        <dbReference type="EMBL" id="WLI18339.1"/>
    </source>
</evidence>
<organism evidence="1 2">
    <name type="scientific">Pseudomonas wuhanensis</name>
    <dbReference type="NCBI Taxonomy" id="2954098"/>
    <lineage>
        <taxon>Bacteria</taxon>
        <taxon>Pseudomonadati</taxon>
        <taxon>Pseudomonadota</taxon>
        <taxon>Gammaproteobacteria</taxon>
        <taxon>Pseudomonadales</taxon>
        <taxon>Pseudomonadaceae</taxon>
        <taxon>Pseudomonas</taxon>
    </lineage>
</organism>